<feature type="transmembrane region" description="Helical" evidence="1">
    <location>
        <begin position="80"/>
        <end position="98"/>
    </location>
</feature>
<gene>
    <name evidence="2" type="ORF">RIF29_25535</name>
</gene>
<organism evidence="2 3">
    <name type="scientific">Crotalaria pallida</name>
    <name type="common">Smooth rattlebox</name>
    <name type="synonym">Crotalaria striata</name>
    <dbReference type="NCBI Taxonomy" id="3830"/>
    <lineage>
        <taxon>Eukaryota</taxon>
        <taxon>Viridiplantae</taxon>
        <taxon>Streptophyta</taxon>
        <taxon>Embryophyta</taxon>
        <taxon>Tracheophyta</taxon>
        <taxon>Spermatophyta</taxon>
        <taxon>Magnoliopsida</taxon>
        <taxon>eudicotyledons</taxon>
        <taxon>Gunneridae</taxon>
        <taxon>Pentapetalae</taxon>
        <taxon>rosids</taxon>
        <taxon>fabids</taxon>
        <taxon>Fabales</taxon>
        <taxon>Fabaceae</taxon>
        <taxon>Papilionoideae</taxon>
        <taxon>50 kb inversion clade</taxon>
        <taxon>genistoids sensu lato</taxon>
        <taxon>core genistoids</taxon>
        <taxon>Crotalarieae</taxon>
        <taxon>Crotalaria</taxon>
    </lineage>
</organism>
<proteinExistence type="predicted"/>
<evidence type="ECO:0000313" key="2">
    <source>
        <dbReference type="EMBL" id="KAK7259920.1"/>
    </source>
</evidence>
<name>A0AAN9ERR1_CROPI</name>
<dbReference type="Proteomes" id="UP001372338">
    <property type="component" value="Unassembled WGS sequence"/>
</dbReference>
<protein>
    <submittedName>
        <fullName evidence="2">Uncharacterized protein</fullName>
    </submittedName>
</protein>
<keyword evidence="1" id="KW-0812">Transmembrane</keyword>
<sequence>MLVLFELYLFVCLCRCCVSCIVYSHSIRNRVSIRCHVTWLLRLSTCQSVSLYLIAYDRIWWQRERIESKLSQYPVPIETLATPLCLSFTFLSSLFCYLSSKHGSCRRSLLYPPPRCGLYMLPSPPFARRRWSNQWKRSD</sequence>
<evidence type="ECO:0000256" key="1">
    <source>
        <dbReference type="SAM" id="Phobius"/>
    </source>
</evidence>
<dbReference type="EMBL" id="JAYWIO010000005">
    <property type="protein sequence ID" value="KAK7259920.1"/>
    <property type="molecule type" value="Genomic_DNA"/>
</dbReference>
<evidence type="ECO:0000313" key="3">
    <source>
        <dbReference type="Proteomes" id="UP001372338"/>
    </source>
</evidence>
<keyword evidence="3" id="KW-1185">Reference proteome</keyword>
<reference evidence="2 3" key="1">
    <citation type="submission" date="2024-01" db="EMBL/GenBank/DDBJ databases">
        <title>The genomes of 5 underutilized Papilionoideae crops provide insights into root nodulation and disease resistanc.</title>
        <authorList>
            <person name="Yuan L."/>
        </authorList>
    </citation>
    <scope>NUCLEOTIDE SEQUENCE [LARGE SCALE GENOMIC DNA]</scope>
    <source>
        <strain evidence="2">ZHUSHIDOU_FW_LH</strain>
        <tissue evidence="2">Leaf</tissue>
    </source>
</reference>
<feature type="transmembrane region" description="Helical" evidence="1">
    <location>
        <begin position="6"/>
        <end position="27"/>
    </location>
</feature>
<feature type="transmembrane region" description="Helical" evidence="1">
    <location>
        <begin position="39"/>
        <end position="60"/>
    </location>
</feature>
<comment type="caution">
    <text evidence="2">The sequence shown here is derived from an EMBL/GenBank/DDBJ whole genome shotgun (WGS) entry which is preliminary data.</text>
</comment>
<keyword evidence="1" id="KW-0472">Membrane</keyword>
<keyword evidence="1" id="KW-1133">Transmembrane helix</keyword>
<dbReference type="AlphaFoldDB" id="A0AAN9ERR1"/>
<accession>A0AAN9ERR1</accession>